<dbReference type="GO" id="GO:0043235">
    <property type="term" value="C:receptor complex"/>
    <property type="evidence" value="ECO:0007669"/>
    <property type="project" value="TreeGrafter"/>
</dbReference>
<evidence type="ECO:0000313" key="3">
    <source>
        <dbReference type="Proteomes" id="UP000094527"/>
    </source>
</evidence>
<dbReference type="STRING" id="48709.A0A1D2M404"/>
<protein>
    <submittedName>
        <fullName evidence="2">Fibroblast growth factor receptor</fullName>
    </submittedName>
</protein>
<dbReference type="InterPro" id="IPR001245">
    <property type="entry name" value="Ser-Thr/Tyr_kinase_cat_dom"/>
</dbReference>
<gene>
    <name evidence="2" type="ORF">Ocin01_19041</name>
</gene>
<dbReference type="PROSITE" id="PS00109">
    <property type="entry name" value="PROTEIN_KINASE_TYR"/>
    <property type="match status" value="1"/>
</dbReference>
<dbReference type="PANTHER" id="PTHR24416:SF600">
    <property type="entry name" value="PDGF- AND VEGF-RECEPTOR RELATED, ISOFORM J"/>
    <property type="match status" value="1"/>
</dbReference>
<proteinExistence type="predicted"/>
<reference evidence="2 3" key="1">
    <citation type="journal article" date="2016" name="Genome Biol. Evol.">
        <title>Gene Family Evolution Reflects Adaptation to Soil Environmental Stressors in the Genome of the Collembolan Orchesella cincta.</title>
        <authorList>
            <person name="Faddeeva-Vakhrusheva A."/>
            <person name="Derks M.F."/>
            <person name="Anvar S.Y."/>
            <person name="Agamennone V."/>
            <person name="Suring W."/>
            <person name="Smit S."/>
            <person name="van Straalen N.M."/>
            <person name="Roelofs D."/>
        </authorList>
    </citation>
    <scope>NUCLEOTIDE SEQUENCE [LARGE SCALE GENOMIC DNA]</scope>
    <source>
        <tissue evidence="2">Mixed pool</tissue>
    </source>
</reference>
<dbReference type="GO" id="GO:0007169">
    <property type="term" value="P:cell surface receptor protein tyrosine kinase signaling pathway"/>
    <property type="evidence" value="ECO:0007669"/>
    <property type="project" value="TreeGrafter"/>
</dbReference>
<keyword evidence="3" id="KW-1185">Reference proteome</keyword>
<dbReference type="OMA" id="HEPDRRM"/>
<dbReference type="Proteomes" id="UP000094527">
    <property type="component" value="Unassembled WGS sequence"/>
</dbReference>
<comment type="caution">
    <text evidence="2">The sequence shown here is derived from an EMBL/GenBank/DDBJ whole genome shotgun (WGS) entry which is preliminary data.</text>
</comment>
<dbReference type="GO" id="GO:0004714">
    <property type="term" value="F:transmembrane receptor protein tyrosine kinase activity"/>
    <property type="evidence" value="ECO:0007669"/>
    <property type="project" value="TreeGrafter"/>
</dbReference>
<accession>A0A1D2M404</accession>
<evidence type="ECO:0000313" key="2">
    <source>
        <dbReference type="EMBL" id="ODM87641.1"/>
    </source>
</evidence>
<dbReference type="InterPro" id="IPR011009">
    <property type="entry name" value="Kinase-like_dom_sf"/>
</dbReference>
<dbReference type="GO" id="GO:0005886">
    <property type="term" value="C:plasma membrane"/>
    <property type="evidence" value="ECO:0007669"/>
    <property type="project" value="TreeGrafter"/>
</dbReference>
<dbReference type="InterPro" id="IPR000719">
    <property type="entry name" value="Prot_kinase_dom"/>
</dbReference>
<dbReference type="PANTHER" id="PTHR24416">
    <property type="entry name" value="TYROSINE-PROTEIN KINASE RECEPTOR"/>
    <property type="match status" value="1"/>
</dbReference>
<dbReference type="OrthoDB" id="5984265at2759"/>
<dbReference type="InterPro" id="IPR008266">
    <property type="entry name" value="Tyr_kinase_AS"/>
</dbReference>
<organism evidence="2 3">
    <name type="scientific">Orchesella cincta</name>
    <name type="common">Springtail</name>
    <name type="synonym">Podura cincta</name>
    <dbReference type="NCBI Taxonomy" id="48709"/>
    <lineage>
        <taxon>Eukaryota</taxon>
        <taxon>Metazoa</taxon>
        <taxon>Ecdysozoa</taxon>
        <taxon>Arthropoda</taxon>
        <taxon>Hexapoda</taxon>
        <taxon>Collembola</taxon>
        <taxon>Entomobryomorpha</taxon>
        <taxon>Entomobryoidea</taxon>
        <taxon>Orchesellidae</taxon>
        <taxon>Orchesellinae</taxon>
        <taxon>Orchesella</taxon>
    </lineage>
</organism>
<keyword evidence="2" id="KW-0675">Receptor</keyword>
<dbReference type="Gene3D" id="1.10.510.10">
    <property type="entry name" value="Transferase(Phosphotransferase) domain 1"/>
    <property type="match status" value="1"/>
</dbReference>
<dbReference type="InterPro" id="IPR050122">
    <property type="entry name" value="RTK"/>
</dbReference>
<dbReference type="EMBL" id="LJIJ01004921">
    <property type="protein sequence ID" value="ODM87641.1"/>
    <property type="molecule type" value="Genomic_DNA"/>
</dbReference>
<dbReference type="Pfam" id="PF07714">
    <property type="entry name" value="PK_Tyr_Ser-Thr"/>
    <property type="match status" value="1"/>
</dbReference>
<name>A0A1D2M404_ORCCI</name>
<evidence type="ECO:0000259" key="1">
    <source>
        <dbReference type="PROSITE" id="PS50011"/>
    </source>
</evidence>
<dbReference type="SUPFAM" id="SSF56112">
    <property type="entry name" value="Protein kinase-like (PK-like)"/>
    <property type="match status" value="1"/>
</dbReference>
<dbReference type="AlphaFoldDB" id="A0A1D2M404"/>
<feature type="domain" description="Protein kinase" evidence="1">
    <location>
        <begin position="1"/>
        <end position="208"/>
    </location>
</feature>
<dbReference type="GO" id="GO:0005524">
    <property type="term" value="F:ATP binding"/>
    <property type="evidence" value="ECO:0007669"/>
    <property type="project" value="InterPro"/>
</dbReference>
<sequence>MYTPSSPLTAITGMVSEIEVMSHLGRHENIVNLVGIHTKSIRKGKIYLFLELCSLGSLTSTYAIKFQCQMRNLLLWSCEISNAMDFLSLEKVVHADLATRNVLLTLDKRAKVSDFGLSRRLNEYDINNKSIALAIETTREFNEKTDVWADLPYGGISWTPDFSAQLVRGLRLEEPTFNERGMYSIMLKCWNMDPSKRPTFSQLKSSLH</sequence>
<dbReference type="PROSITE" id="PS50011">
    <property type="entry name" value="PROTEIN_KINASE_DOM"/>
    <property type="match status" value="1"/>
</dbReference>